<evidence type="ECO:0000256" key="4">
    <source>
        <dbReference type="ARBA" id="ARBA00022475"/>
    </source>
</evidence>
<keyword evidence="6 8" id="KW-1133">Transmembrane helix</keyword>
<protein>
    <submittedName>
        <fullName evidence="9">Branched-chain amino acid permease</fullName>
    </submittedName>
</protein>
<evidence type="ECO:0000256" key="7">
    <source>
        <dbReference type="ARBA" id="ARBA00023136"/>
    </source>
</evidence>
<keyword evidence="3" id="KW-0813">Transport</keyword>
<dbReference type="GO" id="GO:0005886">
    <property type="term" value="C:plasma membrane"/>
    <property type="evidence" value="ECO:0007669"/>
    <property type="project" value="UniProtKB-SubCell"/>
</dbReference>
<evidence type="ECO:0000256" key="2">
    <source>
        <dbReference type="ARBA" id="ARBA00010735"/>
    </source>
</evidence>
<evidence type="ECO:0000313" key="9">
    <source>
        <dbReference type="EMBL" id="AKJ31530.1"/>
    </source>
</evidence>
<keyword evidence="5 8" id="KW-0812">Transmembrane</keyword>
<organism evidence="9 10">
    <name type="scientific">Caldimonas brevitalea</name>
    <dbReference type="NCBI Taxonomy" id="413882"/>
    <lineage>
        <taxon>Bacteria</taxon>
        <taxon>Pseudomonadati</taxon>
        <taxon>Pseudomonadota</taxon>
        <taxon>Betaproteobacteria</taxon>
        <taxon>Burkholderiales</taxon>
        <taxon>Sphaerotilaceae</taxon>
        <taxon>Caldimonas</taxon>
    </lineage>
</organism>
<dbReference type="GO" id="GO:1903785">
    <property type="term" value="P:L-valine transmembrane transport"/>
    <property type="evidence" value="ECO:0007669"/>
    <property type="project" value="TreeGrafter"/>
</dbReference>
<comment type="subcellular location">
    <subcellularLocation>
        <location evidence="1">Cell membrane</location>
        <topology evidence="1">Multi-pass membrane protein</topology>
    </subcellularLocation>
</comment>
<feature type="transmembrane region" description="Helical" evidence="8">
    <location>
        <begin position="44"/>
        <end position="66"/>
    </location>
</feature>
<dbReference type="Pfam" id="PF03591">
    <property type="entry name" value="AzlC"/>
    <property type="match status" value="1"/>
</dbReference>
<accession>A0A0G3BYB4</accession>
<feature type="transmembrane region" description="Helical" evidence="8">
    <location>
        <begin position="6"/>
        <end position="32"/>
    </location>
</feature>
<evidence type="ECO:0000256" key="3">
    <source>
        <dbReference type="ARBA" id="ARBA00022448"/>
    </source>
</evidence>
<proteinExistence type="inferred from homology"/>
<evidence type="ECO:0000256" key="5">
    <source>
        <dbReference type="ARBA" id="ARBA00022692"/>
    </source>
</evidence>
<name>A0A0G3BYB4_9BURK</name>
<dbReference type="AlphaFoldDB" id="A0A0G3BYB4"/>
<evidence type="ECO:0000256" key="1">
    <source>
        <dbReference type="ARBA" id="ARBA00004651"/>
    </source>
</evidence>
<dbReference type="Proteomes" id="UP000035352">
    <property type="component" value="Chromosome"/>
</dbReference>
<evidence type="ECO:0000256" key="6">
    <source>
        <dbReference type="ARBA" id="ARBA00022989"/>
    </source>
</evidence>
<dbReference type="PANTHER" id="PTHR34979">
    <property type="entry name" value="INNER MEMBRANE PROTEIN YGAZ"/>
    <property type="match status" value="1"/>
</dbReference>
<feature type="transmembrane region" description="Helical" evidence="8">
    <location>
        <begin position="119"/>
        <end position="152"/>
    </location>
</feature>
<keyword evidence="4" id="KW-1003">Cell membrane</keyword>
<comment type="similarity">
    <text evidence="2">Belongs to the AzlC family.</text>
</comment>
<evidence type="ECO:0000313" key="10">
    <source>
        <dbReference type="Proteomes" id="UP000035352"/>
    </source>
</evidence>
<dbReference type="InterPro" id="IPR011606">
    <property type="entry name" value="Brnchd-chn_aa_trnsp_permease"/>
</dbReference>
<sequence length="215" mass="22756">MGYVPLGAVFGYLLVQAGAVWWMAPLTSLLVFAGAAQFMAIPMLAAGAPLGSIVLATLIVNLRHVFYGLSLLDKLPQRKLARWYLIWALTDENYSVITTLPAGTSSTRMVAVAMLNHGWWVLGTLLGAAIGLQAPTALTGIDFSLAALFAVLTAEQWRATRRPAPILLALASYGVARWVAPSQALAVAIGLCVVLSAILSRSSSSNNNKSMEAST</sequence>
<keyword evidence="10" id="KW-1185">Reference proteome</keyword>
<dbReference type="STRING" id="413882.AAW51_4839"/>
<gene>
    <name evidence="9" type="ORF">AAW51_4839</name>
</gene>
<feature type="transmembrane region" description="Helical" evidence="8">
    <location>
        <begin position="186"/>
        <end position="202"/>
    </location>
</feature>
<dbReference type="EMBL" id="CP011371">
    <property type="protein sequence ID" value="AKJ31530.1"/>
    <property type="molecule type" value="Genomic_DNA"/>
</dbReference>
<reference evidence="9 10" key="1">
    <citation type="submission" date="2015-05" db="EMBL/GenBank/DDBJ databases">
        <authorList>
            <person name="Tang B."/>
            <person name="Yu Y."/>
        </authorList>
    </citation>
    <scope>NUCLEOTIDE SEQUENCE [LARGE SCALE GENOMIC DNA]</scope>
    <source>
        <strain evidence="9 10">DSM 7029</strain>
    </source>
</reference>
<dbReference type="PANTHER" id="PTHR34979:SF1">
    <property type="entry name" value="INNER MEMBRANE PROTEIN YGAZ"/>
    <property type="match status" value="1"/>
</dbReference>
<dbReference type="KEGG" id="pbh:AAW51_4839"/>
<evidence type="ECO:0000256" key="8">
    <source>
        <dbReference type="SAM" id="Phobius"/>
    </source>
</evidence>
<keyword evidence="7 8" id="KW-0472">Membrane</keyword>